<dbReference type="CDD" id="cd00093">
    <property type="entry name" value="HTH_XRE"/>
    <property type="match status" value="1"/>
</dbReference>
<dbReference type="Proteomes" id="UP000724672">
    <property type="component" value="Unassembled WGS sequence"/>
</dbReference>
<keyword evidence="3" id="KW-1185">Reference proteome</keyword>
<reference evidence="2" key="1">
    <citation type="submission" date="2019-12" db="EMBL/GenBank/DDBJ databases">
        <title>Clostridiaceae gen. nov. sp. nov., isolated from sediment in Xinjiang, China.</title>
        <authorList>
            <person name="Zhang R."/>
        </authorList>
    </citation>
    <scope>NUCLEOTIDE SEQUENCE</scope>
    <source>
        <strain evidence="2">D2Q-11</strain>
    </source>
</reference>
<evidence type="ECO:0000259" key="1">
    <source>
        <dbReference type="PROSITE" id="PS50943"/>
    </source>
</evidence>
<dbReference type="InterPro" id="IPR010982">
    <property type="entry name" value="Lambda_DNA-bd_dom_sf"/>
</dbReference>
<comment type="caution">
    <text evidence="2">The sequence shown here is derived from an EMBL/GenBank/DDBJ whole genome shotgun (WGS) entry which is preliminary data.</text>
</comment>
<dbReference type="SUPFAM" id="SSF47413">
    <property type="entry name" value="lambda repressor-like DNA-binding domains"/>
    <property type="match status" value="1"/>
</dbReference>
<dbReference type="EMBL" id="WSFT01000040">
    <property type="protein sequence ID" value="MBS4539104.1"/>
    <property type="molecule type" value="Genomic_DNA"/>
</dbReference>
<dbReference type="InterPro" id="IPR001387">
    <property type="entry name" value="Cro/C1-type_HTH"/>
</dbReference>
<evidence type="ECO:0000313" key="3">
    <source>
        <dbReference type="Proteomes" id="UP000724672"/>
    </source>
</evidence>
<dbReference type="InterPro" id="IPR011990">
    <property type="entry name" value="TPR-like_helical_dom_sf"/>
</dbReference>
<protein>
    <submittedName>
        <fullName evidence="2">Helix-turn-helix transcriptional regulator</fullName>
    </submittedName>
</protein>
<dbReference type="SMART" id="SM00530">
    <property type="entry name" value="HTH_XRE"/>
    <property type="match status" value="1"/>
</dbReference>
<feature type="domain" description="HTH cro/C1-type" evidence="1">
    <location>
        <begin position="13"/>
        <end position="48"/>
    </location>
</feature>
<accession>A0A942UYE8</accession>
<dbReference type="RefSeq" id="WP_203367024.1">
    <property type="nucleotide sequence ID" value="NZ_WSFT01000040.1"/>
</dbReference>
<dbReference type="AlphaFoldDB" id="A0A942UYE8"/>
<evidence type="ECO:0000313" key="2">
    <source>
        <dbReference type="EMBL" id="MBS4539104.1"/>
    </source>
</evidence>
<dbReference type="SUPFAM" id="SSF48452">
    <property type="entry name" value="TPR-like"/>
    <property type="match status" value="1"/>
</dbReference>
<proteinExistence type="predicted"/>
<dbReference type="GO" id="GO:0003677">
    <property type="term" value="F:DNA binding"/>
    <property type="evidence" value="ECO:0007669"/>
    <property type="project" value="InterPro"/>
</dbReference>
<name>A0A942UYE8_9FIRM</name>
<dbReference type="PROSITE" id="PS50943">
    <property type="entry name" value="HTH_CROC1"/>
    <property type="match status" value="1"/>
</dbReference>
<dbReference type="Pfam" id="PF12844">
    <property type="entry name" value="HTH_19"/>
    <property type="match status" value="1"/>
</dbReference>
<gene>
    <name evidence="2" type="ORF">GOQ27_11565</name>
</gene>
<organism evidence="2 3">
    <name type="scientific">Anaeromonas frigoriresistens</name>
    <dbReference type="NCBI Taxonomy" id="2683708"/>
    <lineage>
        <taxon>Bacteria</taxon>
        <taxon>Bacillati</taxon>
        <taxon>Bacillota</taxon>
        <taxon>Tissierellia</taxon>
        <taxon>Tissierellales</taxon>
        <taxon>Thermohalobacteraceae</taxon>
        <taxon>Anaeromonas</taxon>
    </lineage>
</organism>
<sequence length="258" mass="29841">METIRILSPGERIKNLRKQLGIKQEELAGSKFSKNYISMFENNKRNINPINATYLADRINYISKEKEVDIYITASYLLKTESDMATEECNLIFEEVELNYNLTTTDKLHKIFTAIQIAKEYGLSNYYGRGLYLLGKLSLSNKIYHCAVTQFLDALDHFSRLNQISSVIETHKMLGITMLLKDDIDNAIIHLNLAESNVLELEKSKINNDIREEIAYYRALCYFNNNDIIRAQSILNKVDTHNEKIMVLKNKVKENLVS</sequence>
<dbReference type="Gene3D" id="1.10.260.40">
    <property type="entry name" value="lambda repressor-like DNA-binding domains"/>
    <property type="match status" value="1"/>
</dbReference>